<dbReference type="SUPFAM" id="SSF56601">
    <property type="entry name" value="beta-lactamase/transpeptidase-like"/>
    <property type="match status" value="1"/>
</dbReference>
<dbReference type="Gene3D" id="3.40.710.10">
    <property type="entry name" value="DD-peptidase/beta-lactamase superfamily"/>
    <property type="match status" value="2"/>
</dbReference>
<reference evidence="4 5" key="1">
    <citation type="submission" date="2019-11" db="EMBL/GenBank/DDBJ databases">
        <authorList>
            <person name="Dong K."/>
        </authorList>
    </citation>
    <scope>NUCLEOTIDE SEQUENCE [LARGE SCALE GENOMIC DNA]</scope>
    <source>
        <strain evidence="4 5">JCM 17370</strain>
    </source>
</reference>
<protein>
    <submittedName>
        <fullName evidence="4">Peptidase S13</fullName>
    </submittedName>
</protein>
<comment type="caution">
    <text evidence="4">The sequence shown here is derived from an EMBL/GenBank/DDBJ whole genome shotgun (WGS) entry which is preliminary data.</text>
</comment>
<organism evidence="4 5">
    <name type="scientific">Paracoccus limosus</name>
    <dbReference type="NCBI Taxonomy" id="913252"/>
    <lineage>
        <taxon>Bacteria</taxon>
        <taxon>Pseudomonadati</taxon>
        <taxon>Pseudomonadota</taxon>
        <taxon>Alphaproteobacteria</taxon>
        <taxon>Rhodobacterales</taxon>
        <taxon>Paracoccaceae</taxon>
        <taxon>Paracoccus</taxon>
    </lineage>
</organism>
<dbReference type="AlphaFoldDB" id="A0A844H583"/>
<dbReference type="OrthoDB" id="5372081at2"/>
<feature type="chain" id="PRO_5033022542" evidence="3">
    <location>
        <begin position="23"/>
        <end position="450"/>
    </location>
</feature>
<evidence type="ECO:0000313" key="5">
    <source>
        <dbReference type="Proteomes" id="UP000442533"/>
    </source>
</evidence>
<dbReference type="EMBL" id="WMIF01000014">
    <property type="protein sequence ID" value="MTH35185.1"/>
    <property type="molecule type" value="Genomic_DNA"/>
</dbReference>
<dbReference type="GO" id="GO:0004185">
    <property type="term" value="F:serine-type carboxypeptidase activity"/>
    <property type="evidence" value="ECO:0007669"/>
    <property type="project" value="InterPro"/>
</dbReference>
<keyword evidence="5" id="KW-1185">Reference proteome</keyword>
<dbReference type="GO" id="GO:0000270">
    <property type="term" value="P:peptidoglycan metabolic process"/>
    <property type="evidence" value="ECO:0007669"/>
    <property type="project" value="TreeGrafter"/>
</dbReference>
<dbReference type="PANTHER" id="PTHR30023:SF0">
    <property type="entry name" value="PENICILLIN-SENSITIVE CARBOXYPEPTIDASE A"/>
    <property type="match status" value="1"/>
</dbReference>
<sequence>MLSRRSLLAGMAVLALPMRLRADPAAAIGAAKLGADVAFAALDATSGTLLAAREADQPMAPASTLKIVTALYALDRLGAGHRFATRVLAAGDTLILAGGGDPVLDSDDLAGLAGQVAQAWQGPPPARFLVWGGALPHVARLDPAQDEYLPYNPTLSGMMLNFNRVHLDWRSGQMALQARGRRQSPRAYSITIAGVARSSPLFTYDGSGPRESWTIARGAMGAQGARWLPVRQPELYAGDVFQTLCRAQGLALPDPERGDLAPTGHEIARHDSPPLDRILRGMLEYSTNLTAEALGLAASSAGDLRASAQAMVQWLAARDPQARAELYDHSGLSSRNRISPLTLARLLQGEGRARDLAALLKHVPLRDAKGKKTASPLQILAKTGTLNFVSNLAGYAKDAAGREIAFVVFAADENRRAASEGQELPDGVIGWTKRAKALQQALVEDFLATA</sequence>
<dbReference type="GO" id="GO:0006508">
    <property type="term" value="P:proteolysis"/>
    <property type="evidence" value="ECO:0007669"/>
    <property type="project" value="InterPro"/>
</dbReference>
<dbReference type="InterPro" id="IPR000667">
    <property type="entry name" value="Peptidase_S13"/>
</dbReference>
<dbReference type="PRINTS" id="PR00922">
    <property type="entry name" value="DADACBPTASE3"/>
</dbReference>
<dbReference type="InterPro" id="IPR012338">
    <property type="entry name" value="Beta-lactam/transpept-like"/>
</dbReference>
<keyword evidence="3" id="KW-0732">Signal</keyword>
<dbReference type="PANTHER" id="PTHR30023">
    <property type="entry name" value="D-ALANYL-D-ALANINE CARBOXYPEPTIDASE"/>
    <property type="match status" value="1"/>
</dbReference>
<evidence type="ECO:0000256" key="3">
    <source>
        <dbReference type="SAM" id="SignalP"/>
    </source>
</evidence>
<name>A0A844H583_9RHOB</name>
<evidence type="ECO:0000256" key="2">
    <source>
        <dbReference type="ARBA" id="ARBA00022801"/>
    </source>
</evidence>
<feature type="signal peptide" evidence="3">
    <location>
        <begin position="1"/>
        <end position="22"/>
    </location>
</feature>
<keyword evidence="2" id="KW-0378">Hydrolase</keyword>
<dbReference type="Pfam" id="PF02113">
    <property type="entry name" value="Peptidase_S13"/>
    <property type="match status" value="1"/>
</dbReference>
<accession>A0A844H583</accession>
<comment type="similarity">
    <text evidence="1">Belongs to the peptidase S13 family.</text>
</comment>
<proteinExistence type="inferred from homology"/>
<evidence type="ECO:0000256" key="1">
    <source>
        <dbReference type="ARBA" id="ARBA00006096"/>
    </source>
</evidence>
<evidence type="ECO:0000313" key="4">
    <source>
        <dbReference type="EMBL" id="MTH35185.1"/>
    </source>
</evidence>
<dbReference type="Proteomes" id="UP000442533">
    <property type="component" value="Unassembled WGS sequence"/>
</dbReference>
<gene>
    <name evidence="4" type="ORF">GL279_11285</name>
</gene>